<proteinExistence type="predicted"/>
<dbReference type="EMBL" id="CAUEEQ010051479">
    <property type="protein sequence ID" value="CAJ0961133.1"/>
    <property type="molecule type" value="Genomic_DNA"/>
</dbReference>
<keyword evidence="3" id="KW-1185">Reference proteome</keyword>
<feature type="domain" description="NIDO" evidence="1">
    <location>
        <begin position="124"/>
        <end position="276"/>
    </location>
</feature>
<dbReference type="PANTHER" id="PTHR13802">
    <property type="entry name" value="MUCIN 4-RELATED"/>
    <property type="match status" value="1"/>
</dbReference>
<protein>
    <recommendedName>
        <fullName evidence="1">NIDO domain-containing protein</fullName>
    </recommendedName>
</protein>
<dbReference type="SMART" id="SM00539">
    <property type="entry name" value="NIDO"/>
    <property type="match status" value="1"/>
</dbReference>
<dbReference type="InterPro" id="IPR051495">
    <property type="entry name" value="Epithelial_Barrier/Signaling"/>
</dbReference>
<evidence type="ECO:0000313" key="3">
    <source>
        <dbReference type="Proteomes" id="UP001176940"/>
    </source>
</evidence>
<name>A0ABN9MAL2_9NEOB</name>
<comment type="caution">
    <text evidence="2">The sequence shown here is derived from an EMBL/GenBank/DDBJ whole genome shotgun (WGS) entry which is preliminary data.</text>
</comment>
<dbReference type="SUPFAM" id="SSF57603">
    <property type="entry name" value="FnI-like domain"/>
    <property type="match status" value="1"/>
</dbReference>
<dbReference type="Proteomes" id="UP001176940">
    <property type="component" value="Unassembled WGS sequence"/>
</dbReference>
<accession>A0ABN9MAL2</accession>
<evidence type="ECO:0000313" key="2">
    <source>
        <dbReference type="EMBL" id="CAJ0961133.1"/>
    </source>
</evidence>
<dbReference type="PROSITE" id="PS51220">
    <property type="entry name" value="NIDO"/>
    <property type="match status" value="1"/>
</dbReference>
<reference evidence="2" key="1">
    <citation type="submission" date="2023-07" db="EMBL/GenBank/DDBJ databases">
        <authorList>
            <person name="Stuckert A."/>
        </authorList>
    </citation>
    <scope>NUCLEOTIDE SEQUENCE</scope>
</reference>
<dbReference type="PANTHER" id="PTHR13802:SF59">
    <property type="entry name" value="SUSHI DOMAIN-CONTAINING PROTEIN 2"/>
    <property type="match status" value="1"/>
</dbReference>
<evidence type="ECO:0000259" key="1">
    <source>
        <dbReference type="PROSITE" id="PS51220"/>
    </source>
</evidence>
<dbReference type="InterPro" id="IPR003886">
    <property type="entry name" value="NIDO_dom"/>
</dbReference>
<organism evidence="2 3">
    <name type="scientific">Ranitomeya imitator</name>
    <name type="common">mimic poison frog</name>
    <dbReference type="NCBI Taxonomy" id="111125"/>
    <lineage>
        <taxon>Eukaryota</taxon>
        <taxon>Metazoa</taxon>
        <taxon>Chordata</taxon>
        <taxon>Craniata</taxon>
        <taxon>Vertebrata</taxon>
        <taxon>Euteleostomi</taxon>
        <taxon>Amphibia</taxon>
        <taxon>Batrachia</taxon>
        <taxon>Anura</taxon>
        <taxon>Neobatrachia</taxon>
        <taxon>Hyloidea</taxon>
        <taxon>Dendrobatidae</taxon>
        <taxon>Dendrobatinae</taxon>
        <taxon>Ranitomeya</taxon>
    </lineage>
</organism>
<dbReference type="Pfam" id="PF06119">
    <property type="entry name" value="NIDO"/>
    <property type="match status" value="1"/>
</dbReference>
<sequence>MVSCPRVFRLGSIRRHRESSADMKSVLRALLLPLLVFISECEYGTAESNEVLYPYGPRQSDLTTPLQDDGASGEVRLSIEFTFFGKKYKSLYVNNNGVISFNKAVSQYTPNAFPLTNGETFVTPFWGDVNNRLGGTVYYRQSTDPDLLRNISADMTKYLPDLHYKATWAFVATWDKVAYYGSKSRKVNTFQAVLTSDGYNYITILNYGGIQWTTGTASGGDPYTGLGGTPAQAGFNSGDDTHYFNIPGSRTNEVLKIETTSNVNYPGRWVFQVDDFKVSGGAASSKVFPCLLQAQFAKEGEDFWSEASCSTKCRCQGGKVSCAEEKCPGSGTCEESGPFFTCKIEKKLCF</sequence>
<gene>
    <name evidence="2" type="ORF">RIMI_LOCUS17562975</name>
</gene>